<dbReference type="GO" id="GO:0005783">
    <property type="term" value="C:endoplasmic reticulum"/>
    <property type="evidence" value="ECO:0007669"/>
    <property type="project" value="UniProtKB-SubCell"/>
</dbReference>
<evidence type="ECO:0000256" key="1">
    <source>
        <dbReference type="ARBA" id="ARBA00004240"/>
    </source>
</evidence>
<accession>A0A0A8L5F7</accession>
<comment type="similarity">
    <text evidence="3">Belongs to the TRAPP small subunits family. BET3 subfamily.</text>
</comment>
<keyword evidence="4" id="KW-0813">Transport</keyword>
<evidence type="ECO:0000313" key="10">
    <source>
        <dbReference type="Proteomes" id="UP000031516"/>
    </source>
</evidence>
<comment type="subcellular location">
    <subcellularLocation>
        <location evidence="1">Endoplasmic reticulum</location>
    </subcellularLocation>
    <subcellularLocation>
        <location evidence="2">Golgi apparatus</location>
    </subcellularLocation>
</comment>
<dbReference type="GO" id="GO:1990071">
    <property type="term" value="C:TRAPPII protein complex"/>
    <property type="evidence" value="ECO:0007669"/>
    <property type="project" value="TreeGrafter"/>
</dbReference>
<evidence type="ECO:0000256" key="5">
    <source>
        <dbReference type="ARBA" id="ARBA00022824"/>
    </source>
</evidence>
<dbReference type="SUPFAM" id="SSF111126">
    <property type="entry name" value="Ligand-binding domain in the NO signalling and Golgi transport"/>
    <property type="match status" value="1"/>
</dbReference>
<dbReference type="Proteomes" id="UP000031516">
    <property type="component" value="Unassembled WGS sequence"/>
</dbReference>
<dbReference type="OrthoDB" id="10254842at2759"/>
<dbReference type="GO" id="GO:0006888">
    <property type="term" value="P:endoplasmic reticulum to Golgi vesicle-mediated transport"/>
    <property type="evidence" value="ECO:0007669"/>
    <property type="project" value="TreeGrafter"/>
</dbReference>
<gene>
    <name evidence="9" type="ORF">KLDO_g2519.t2</name>
</gene>
<dbReference type="GO" id="GO:1990072">
    <property type="term" value="C:TRAPPIII protein complex"/>
    <property type="evidence" value="ECO:0007669"/>
    <property type="project" value="TreeGrafter"/>
</dbReference>
<evidence type="ECO:0000256" key="8">
    <source>
        <dbReference type="SAM" id="MobiDB-lite"/>
    </source>
</evidence>
<name>A0A0A8L5F7_9SACH</name>
<dbReference type="GO" id="GO:1990070">
    <property type="term" value="C:TRAPPI protein complex"/>
    <property type="evidence" value="ECO:0007669"/>
    <property type="project" value="TreeGrafter"/>
</dbReference>
<evidence type="ECO:0000256" key="6">
    <source>
        <dbReference type="ARBA" id="ARBA00022892"/>
    </source>
</evidence>
<evidence type="ECO:0000256" key="7">
    <source>
        <dbReference type="ARBA" id="ARBA00023034"/>
    </source>
</evidence>
<evidence type="ECO:0000256" key="3">
    <source>
        <dbReference type="ARBA" id="ARBA00006218"/>
    </source>
</evidence>
<dbReference type="PANTHER" id="PTHR20902:SF0">
    <property type="entry name" value="TRAFFICKING PROTEIN PARTICLE COMPLEX SUBUNIT 5"/>
    <property type="match status" value="1"/>
</dbReference>
<evidence type="ECO:0000256" key="4">
    <source>
        <dbReference type="ARBA" id="ARBA00022448"/>
    </source>
</evidence>
<dbReference type="InterPro" id="IPR007194">
    <property type="entry name" value="TRAPP_component"/>
</dbReference>
<protein>
    <submittedName>
        <fullName evidence="9">WGS project CCBQ000000000 data, contig 00106</fullName>
    </submittedName>
</protein>
<dbReference type="InterPro" id="IPR024096">
    <property type="entry name" value="NO_sig/Golgi_transp_ligand-bd"/>
</dbReference>
<keyword evidence="10" id="KW-1185">Reference proteome</keyword>
<feature type="region of interest" description="Disordered" evidence="8">
    <location>
        <begin position="329"/>
        <end position="353"/>
    </location>
</feature>
<keyword evidence="5" id="KW-0256">Endoplasmic reticulum</keyword>
<evidence type="ECO:0000256" key="2">
    <source>
        <dbReference type="ARBA" id="ARBA00004555"/>
    </source>
</evidence>
<dbReference type="CDD" id="cd14943">
    <property type="entry name" value="TRAPPC5_Trs31"/>
    <property type="match status" value="1"/>
</dbReference>
<comment type="caution">
    <text evidence="9">The sequence shown here is derived from an EMBL/GenBank/DDBJ whole genome shotgun (WGS) entry which is preliminary data.</text>
</comment>
<feature type="compositionally biased region" description="Polar residues" evidence="8">
    <location>
        <begin position="419"/>
        <end position="435"/>
    </location>
</feature>
<dbReference type="InterPro" id="IPR016696">
    <property type="entry name" value="TRAPP-I_su5"/>
</dbReference>
<proteinExistence type="inferred from homology"/>
<dbReference type="Pfam" id="PF04051">
    <property type="entry name" value="TRAPP"/>
    <property type="match status" value="1"/>
</dbReference>
<keyword evidence="6" id="KW-0931">ER-Golgi transport</keyword>
<dbReference type="AlphaFoldDB" id="A0A0A8L5F7"/>
<dbReference type="EMBL" id="CCBQ010000037">
    <property type="protein sequence ID" value="CDO94245.1"/>
    <property type="molecule type" value="Genomic_DNA"/>
</dbReference>
<organism evidence="9 10">
    <name type="scientific">Kluyveromyces dobzhanskii CBS 2104</name>
    <dbReference type="NCBI Taxonomy" id="1427455"/>
    <lineage>
        <taxon>Eukaryota</taxon>
        <taxon>Fungi</taxon>
        <taxon>Dikarya</taxon>
        <taxon>Ascomycota</taxon>
        <taxon>Saccharomycotina</taxon>
        <taxon>Saccharomycetes</taxon>
        <taxon>Saccharomycetales</taxon>
        <taxon>Saccharomycetaceae</taxon>
        <taxon>Kluyveromyces</taxon>
    </lineage>
</organism>
<feature type="region of interest" description="Disordered" evidence="8">
    <location>
        <begin position="385"/>
        <end position="435"/>
    </location>
</feature>
<sequence length="435" mass="48739">MPEQIINPSTTHSMSATGQGYDYTIGPTQTLPNIPAGSAPVAGSLIQNTGIYDQTLISKDKKVSLSAYTFLFQSVVSYYRDSSKNVQEIERKLNSSGYTIGTRLTEILNFRDSIPNKTGLTNMESVAGTIASMKRRNLKILETLQYIHLTVWQYLFSRPSNDLVKSSERENEFMIIDNEPAISQFIQHTSVQCESFTCGIIEGFLDMAGFPCHVSSHFVEEAGFSNRTSESLPLRAKSTNVRKRSGFDKNIRFLGDTNSVGGQRVDKYVKQPASAHEDKDEENVLFASDHVSIRFGELTPKSRRKSKEPIPHYYKEQQQQRLIDSPNTSLQLSDFDVPPESTSTPLPSPSKYSSSLVYRNDEHTFSPIYHSTNYNWNPELHDPETIGQRIYSPSKPGKGYGRRQGVNDYTSESSDEIAYQSSAGNATYHGSESHS</sequence>
<evidence type="ECO:0000313" key="9">
    <source>
        <dbReference type="EMBL" id="CDO94245.1"/>
    </source>
</evidence>
<dbReference type="Gene3D" id="3.30.1380.20">
    <property type="entry name" value="Trafficking protein particle complex subunit 3"/>
    <property type="match status" value="1"/>
</dbReference>
<dbReference type="PANTHER" id="PTHR20902">
    <property type="entry name" value="41-2 PROTEIN ANTIGEN-RELATED"/>
    <property type="match status" value="1"/>
</dbReference>
<reference evidence="9 10" key="1">
    <citation type="submission" date="2014-03" db="EMBL/GenBank/DDBJ databases">
        <title>The genome of Kluyveromyces dobzhanskii.</title>
        <authorList>
            <person name="Nystedt B."/>
            <person name="Astrom S."/>
        </authorList>
    </citation>
    <scope>NUCLEOTIDE SEQUENCE [LARGE SCALE GENOMIC DNA]</scope>
    <source>
        <strain evidence="9 10">CBS 2104</strain>
    </source>
</reference>
<keyword evidence="7" id="KW-0333">Golgi apparatus</keyword>
<feature type="compositionally biased region" description="Low complexity" evidence="8">
    <location>
        <begin position="338"/>
        <end position="353"/>
    </location>
</feature>